<proteinExistence type="predicted"/>
<name>A0A2P2QXH6_RHIMU</name>
<organism evidence="1">
    <name type="scientific">Rhizophora mucronata</name>
    <name type="common">Asiatic mangrove</name>
    <dbReference type="NCBI Taxonomy" id="61149"/>
    <lineage>
        <taxon>Eukaryota</taxon>
        <taxon>Viridiplantae</taxon>
        <taxon>Streptophyta</taxon>
        <taxon>Embryophyta</taxon>
        <taxon>Tracheophyta</taxon>
        <taxon>Spermatophyta</taxon>
        <taxon>Magnoliopsida</taxon>
        <taxon>eudicotyledons</taxon>
        <taxon>Gunneridae</taxon>
        <taxon>Pentapetalae</taxon>
        <taxon>rosids</taxon>
        <taxon>fabids</taxon>
        <taxon>Malpighiales</taxon>
        <taxon>Rhizophoraceae</taxon>
        <taxon>Rhizophora</taxon>
    </lineage>
</organism>
<evidence type="ECO:0000313" key="1">
    <source>
        <dbReference type="EMBL" id="MBX71655.1"/>
    </source>
</evidence>
<sequence>MNSQMIVIYNKNHQIVKAKMQTKSSITKKFNLKNL</sequence>
<reference evidence="1" key="1">
    <citation type="submission" date="2018-02" db="EMBL/GenBank/DDBJ databases">
        <title>Rhizophora mucronata_Transcriptome.</title>
        <authorList>
            <person name="Meera S.P."/>
            <person name="Sreeshan A."/>
            <person name="Augustine A."/>
        </authorList>
    </citation>
    <scope>NUCLEOTIDE SEQUENCE</scope>
    <source>
        <tissue evidence="1">Leaf</tissue>
    </source>
</reference>
<protein>
    <submittedName>
        <fullName evidence="1">Uncharacterized protein</fullName>
    </submittedName>
</protein>
<accession>A0A2P2QXH6</accession>
<dbReference type="EMBL" id="GGEC01091171">
    <property type="protein sequence ID" value="MBX71655.1"/>
    <property type="molecule type" value="Transcribed_RNA"/>
</dbReference>
<dbReference type="AlphaFoldDB" id="A0A2P2QXH6"/>